<evidence type="ECO:0000256" key="3">
    <source>
        <dbReference type="PIRSR" id="PIRSR605511-2"/>
    </source>
</evidence>
<dbReference type="InterPro" id="IPR011042">
    <property type="entry name" value="6-blade_b-propeller_TolB-like"/>
</dbReference>
<comment type="cofactor">
    <cofactor evidence="3">
        <name>Zn(2+)</name>
        <dbReference type="ChEBI" id="CHEBI:29105"/>
    </cofactor>
    <text evidence="3">Binds 1 divalent metal cation per subunit.</text>
</comment>
<dbReference type="GO" id="GO:0005509">
    <property type="term" value="F:calcium ion binding"/>
    <property type="evidence" value="ECO:0007669"/>
    <property type="project" value="TreeGrafter"/>
</dbReference>
<keyword evidence="6" id="KW-1185">Reference proteome</keyword>
<dbReference type="PANTHER" id="PTHR10907">
    <property type="entry name" value="REGUCALCIN"/>
    <property type="match status" value="1"/>
</dbReference>
<feature type="domain" description="SMP-30/Gluconolactonase/LRE-like region" evidence="4">
    <location>
        <begin position="85"/>
        <end position="341"/>
    </location>
</feature>
<dbReference type="InterPro" id="IPR005511">
    <property type="entry name" value="SMP-30"/>
</dbReference>
<reference evidence="5 6" key="1">
    <citation type="journal article" date="2024" name="Nat. Commun.">
        <title>Phylogenomics reveals the evolutionary origins of lichenization in chlorophyte algae.</title>
        <authorList>
            <person name="Puginier C."/>
            <person name="Libourel C."/>
            <person name="Otte J."/>
            <person name="Skaloud P."/>
            <person name="Haon M."/>
            <person name="Grisel S."/>
            <person name="Petersen M."/>
            <person name="Berrin J.G."/>
            <person name="Delaux P.M."/>
            <person name="Dal Grande F."/>
            <person name="Keller J."/>
        </authorList>
    </citation>
    <scope>NUCLEOTIDE SEQUENCE [LARGE SCALE GENOMIC DNA]</scope>
    <source>
        <strain evidence="5 6">SAG 2523</strain>
    </source>
</reference>
<dbReference type="SUPFAM" id="SSF63829">
    <property type="entry name" value="Calcium-dependent phosphotriesterase"/>
    <property type="match status" value="1"/>
</dbReference>
<dbReference type="Gene3D" id="2.120.10.30">
    <property type="entry name" value="TolB, C-terminal domain"/>
    <property type="match status" value="1"/>
</dbReference>
<dbReference type="EMBL" id="JALJOV010001602">
    <property type="protein sequence ID" value="KAK9845622.1"/>
    <property type="molecule type" value="Genomic_DNA"/>
</dbReference>
<keyword evidence="3" id="KW-0862">Zinc</keyword>
<keyword evidence="3" id="KW-0479">Metal-binding</keyword>
<evidence type="ECO:0000256" key="1">
    <source>
        <dbReference type="ARBA" id="ARBA00008853"/>
    </source>
</evidence>
<name>A0AAW1SHU6_9CHLO</name>
<evidence type="ECO:0000256" key="2">
    <source>
        <dbReference type="PIRSR" id="PIRSR605511-1"/>
    </source>
</evidence>
<feature type="binding site" evidence="3">
    <location>
        <position position="283"/>
    </location>
    <ligand>
        <name>a divalent metal cation</name>
        <dbReference type="ChEBI" id="CHEBI:60240"/>
    </ligand>
</feature>
<feature type="binding site" evidence="3">
    <location>
        <position position="172"/>
    </location>
    <ligand>
        <name>substrate</name>
    </ligand>
</feature>
<dbReference type="AlphaFoldDB" id="A0AAW1SHU6"/>
<feature type="binding site" evidence="3">
    <location>
        <position position="227"/>
    </location>
    <ligand>
        <name>a divalent metal cation</name>
        <dbReference type="ChEBI" id="CHEBI:60240"/>
    </ligand>
</feature>
<dbReference type="InterPro" id="IPR013658">
    <property type="entry name" value="SGL"/>
</dbReference>
<comment type="caution">
    <text evidence="5">The sequence shown here is derived from an EMBL/GenBank/DDBJ whole genome shotgun (WGS) entry which is preliminary data.</text>
</comment>
<dbReference type="PRINTS" id="PR01790">
    <property type="entry name" value="SMP30FAMILY"/>
</dbReference>
<dbReference type="Pfam" id="PF08450">
    <property type="entry name" value="SGL"/>
    <property type="match status" value="1"/>
</dbReference>
<feature type="binding site" evidence="3">
    <location>
        <position position="86"/>
    </location>
    <ligand>
        <name>a divalent metal cation</name>
        <dbReference type="ChEBI" id="CHEBI:60240"/>
    </ligand>
</feature>
<proteinExistence type="inferred from homology"/>
<sequence>MVLSIFSTVRQHRVQIRRSAPQHHNAVHLSCLLSNWQSAPVRRYARNTKRARYSWQSLRVCCLMERPDFKLAKVQLALDTKAKISEGPTWLETRQELAFVDIEGKSVHIWSPKDGVSWKLDVPGRPGTLSPTLEPHLLLVAMEQEIYLLDLEKRQLGEKIVAIPEPLRRSARFNDGKASPAGSFIVGTVHNQAIEGQPGQLFLLAGGPSGPLDLVQVLSEAELKMANGICWTEGMHSMWHCDTSGGCIKEYRCDKHGAPERDDDGSPSCINQIDIPNEAGFPDGMTIDSCGRLWVALFEGSAVACYDSNTGKYLGKLDMPVRHPTCPIFGGPKLDTMYVTCKGEEPEKGAGGVFAATIPGVHGVAASYLAKITSVLDGQVQ</sequence>
<dbReference type="GO" id="GO:0019853">
    <property type="term" value="P:L-ascorbic acid biosynthetic process"/>
    <property type="evidence" value="ECO:0007669"/>
    <property type="project" value="TreeGrafter"/>
</dbReference>
<dbReference type="Proteomes" id="UP001485043">
    <property type="component" value="Unassembled WGS sequence"/>
</dbReference>
<gene>
    <name evidence="5" type="ORF">WJX84_001143</name>
</gene>
<dbReference type="PANTHER" id="PTHR10907:SF47">
    <property type="entry name" value="REGUCALCIN"/>
    <property type="match status" value="1"/>
</dbReference>
<feature type="binding site" evidence="3">
    <location>
        <position position="174"/>
    </location>
    <ligand>
        <name>substrate</name>
    </ligand>
</feature>
<feature type="active site" description="Proton donor/acceptor" evidence="2">
    <location>
        <position position="283"/>
    </location>
</feature>
<organism evidence="5 6">
    <name type="scientific">Apatococcus fuscideae</name>
    <dbReference type="NCBI Taxonomy" id="2026836"/>
    <lineage>
        <taxon>Eukaryota</taxon>
        <taxon>Viridiplantae</taxon>
        <taxon>Chlorophyta</taxon>
        <taxon>core chlorophytes</taxon>
        <taxon>Trebouxiophyceae</taxon>
        <taxon>Chlorellales</taxon>
        <taxon>Chlorellaceae</taxon>
        <taxon>Apatococcus</taxon>
    </lineage>
</organism>
<protein>
    <recommendedName>
        <fullName evidence="4">SMP-30/Gluconolactonase/LRE-like region domain-containing protein</fullName>
    </recommendedName>
</protein>
<evidence type="ECO:0000259" key="4">
    <source>
        <dbReference type="Pfam" id="PF08450"/>
    </source>
</evidence>
<evidence type="ECO:0000313" key="5">
    <source>
        <dbReference type="EMBL" id="KAK9845622.1"/>
    </source>
</evidence>
<accession>A0AAW1SHU6</accession>
<comment type="similarity">
    <text evidence="1">Belongs to the SMP-30/CGR1 family.</text>
</comment>
<dbReference type="GO" id="GO:0004341">
    <property type="term" value="F:gluconolactonase activity"/>
    <property type="evidence" value="ECO:0007669"/>
    <property type="project" value="TreeGrafter"/>
</dbReference>
<evidence type="ECO:0000313" key="6">
    <source>
        <dbReference type="Proteomes" id="UP001485043"/>
    </source>
</evidence>